<dbReference type="InterPro" id="IPR011009">
    <property type="entry name" value="Kinase-like_dom_sf"/>
</dbReference>
<keyword evidence="6" id="KW-1133">Transmembrane helix</keyword>
<evidence type="ECO:0000256" key="5">
    <source>
        <dbReference type="SAM" id="MobiDB-lite"/>
    </source>
</evidence>
<feature type="transmembrane region" description="Helical" evidence="6">
    <location>
        <begin position="520"/>
        <end position="536"/>
    </location>
</feature>
<feature type="region of interest" description="Disordered" evidence="5">
    <location>
        <begin position="116"/>
        <end position="145"/>
    </location>
</feature>
<evidence type="ECO:0000256" key="3">
    <source>
        <dbReference type="ARBA" id="ARBA00022777"/>
    </source>
</evidence>
<dbReference type="PROSITE" id="PS50011">
    <property type="entry name" value="PROTEIN_KINASE_DOM"/>
    <property type="match status" value="1"/>
</dbReference>
<dbReference type="InterPro" id="IPR008271">
    <property type="entry name" value="Ser/Thr_kinase_AS"/>
</dbReference>
<name>A0A1U7CPD8_9BACT</name>
<protein>
    <submittedName>
        <fullName evidence="8">Serine/threonine-protein kinase PrkC</fullName>
        <ecNumber evidence="8">2.7.11.1</ecNumber>
    </submittedName>
</protein>
<dbReference type="Gene3D" id="1.10.510.10">
    <property type="entry name" value="Transferase(Phosphotransferase) domain 1"/>
    <property type="match status" value="1"/>
</dbReference>
<keyword evidence="3 8" id="KW-0418">Kinase</keyword>
<keyword evidence="2" id="KW-0547">Nucleotide-binding</keyword>
<organism evidence="8 9">
    <name type="scientific">Paludisphaera borealis</name>
    <dbReference type="NCBI Taxonomy" id="1387353"/>
    <lineage>
        <taxon>Bacteria</taxon>
        <taxon>Pseudomonadati</taxon>
        <taxon>Planctomycetota</taxon>
        <taxon>Planctomycetia</taxon>
        <taxon>Isosphaerales</taxon>
        <taxon>Isosphaeraceae</taxon>
        <taxon>Paludisphaera</taxon>
    </lineage>
</organism>
<evidence type="ECO:0000256" key="6">
    <source>
        <dbReference type="SAM" id="Phobius"/>
    </source>
</evidence>
<dbReference type="EC" id="2.7.11.1" evidence="8"/>
<evidence type="ECO:0000313" key="9">
    <source>
        <dbReference type="Proteomes" id="UP000186309"/>
    </source>
</evidence>
<keyword evidence="4" id="KW-0067">ATP-binding</keyword>
<accession>A0A1U7CPD8</accession>
<dbReference type="SMART" id="SM00220">
    <property type="entry name" value="S_TKc"/>
    <property type="match status" value="1"/>
</dbReference>
<dbReference type="RefSeq" id="WP_076345692.1">
    <property type="nucleotide sequence ID" value="NZ_CP019082.1"/>
</dbReference>
<dbReference type="OrthoDB" id="6111975at2"/>
<evidence type="ECO:0000259" key="7">
    <source>
        <dbReference type="PROSITE" id="PS50011"/>
    </source>
</evidence>
<keyword evidence="1 8" id="KW-0808">Transferase</keyword>
<sequence>MLNSHPEGLHGADASDALATARQVHRVCERFEAAWRSGPRPRIEDYLEGDEGPCRTRLVEELIALEIELRRSQCEHPTIHEYLTRFPDFSEVVGGLFGQSTTIGLSPDQTVIWPPIQSTLNDSEPVGDVSEKSSHRSSPPSQGERFGKYELLSEIARGGMGVVYRARDTVLNREVAVKMILSGSLATDVERARFRREAKLAANLDHRNIVPIHEVGEQDGFLYFTMRLVEGGSLTERVDSFGSDPHAAGRLIVVLARAIHYANDKGFVHCDLKPSNILMDRDGVPQITDFGLARQASTDSSLTASGAVLGTPSYMAPEQASGQREAISPATDVYGLGAIFYELLTGRPPFRMPTMMETVLQALYNEPTPPRELRPELPRELESICLKCLEKAPQDRYPSAEALADDLVRSLQGETIDATGTLRKLRRWTRREPEVVSRLAGLGLVSLLTEYNFHVGSSNPDPVAHVRVQTVLALWAGLTLLFQRLHRNGWDSDPVRRLWSTGDMVCLTLLLWILDGQYTPLLIGYPLMIAASGLWFREGIVWFTTALAIFGYLTLYLRAGLDWSRGTPAWIGPDVLPYANIYIACLALTGFVVARMVKRFLVISQYYEIRRNA</sequence>
<dbReference type="STRING" id="1387353.BSF38_02293"/>
<dbReference type="GO" id="GO:0004674">
    <property type="term" value="F:protein serine/threonine kinase activity"/>
    <property type="evidence" value="ECO:0007669"/>
    <property type="project" value="UniProtKB-EC"/>
</dbReference>
<gene>
    <name evidence="8" type="primary">prkC_7</name>
    <name evidence="8" type="ORF">BSF38_02293</name>
</gene>
<evidence type="ECO:0000313" key="8">
    <source>
        <dbReference type="EMBL" id="APW60804.1"/>
    </source>
</evidence>
<dbReference type="EMBL" id="CP019082">
    <property type="protein sequence ID" value="APW60804.1"/>
    <property type="molecule type" value="Genomic_DNA"/>
</dbReference>
<dbReference type="CDD" id="cd14014">
    <property type="entry name" value="STKc_PknB_like"/>
    <property type="match status" value="1"/>
</dbReference>
<dbReference type="PANTHER" id="PTHR43289:SF6">
    <property type="entry name" value="SERINE_THREONINE-PROTEIN KINASE NEKL-3"/>
    <property type="match status" value="1"/>
</dbReference>
<dbReference type="Gene3D" id="3.30.200.20">
    <property type="entry name" value="Phosphorylase Kinase, domain 1"/>
    <property type="match status" value="1"/>
</dbReference>
<keyword evidence="6" id="KW-0472">Membrane</keyword>
<reference evidence="9" key="1">
    <citation type="submission" date="2016-12" db="EMBL/GenBank/DDBJ databases">
        <title>Comparative genomics of four Isosphaeraceae planctomycetes: a common pool of plasmids and glycoside hydrolase genes.</title>
        <authorList>
            <person name="Ivanova A."/>
        </authorList>
    </citation>
    <scope>NUCLEOTIDE SEQUENCE [LARGE SCALE GENOMIC DNA]</scope>
    <source>
        <strain evidence="9">PX4</strain>
    </source>
</reference>
<keyword evidence="9" id="KW-1185">Reference proteome</keyword>
<dbReference type="InterPro" id="IPR000719">
    <property type="entry name" value="Prot_kinase_dom"/>
</dbReference>
<dbReference type="AlphaFoldDB" id="A0A1U7CPD8"/>
<feature type="transmembrane region" description="Helical" evidence="6">
    <location>
        <begin position="541"/>
        <end position="559"/>
    </location>
</feature>
<evidence type="ECO:0000256" key="4">
    <source>
        <dbReference type="ARBA" id="ARBA00022840"/>
    </source>
</evidence>
<dbReference type="KEGG" id="pbor:BSF38_02293"/>
<proteinExistence type="predicted"/>
<dbReference type="Pfam" id="PF00069">
    <property type="entry name" value="Pkinase"/>
    <property type="match status" value="1"/>
</dbReference>
<dbReference type="GO" id="GO:0005524">
    <property type="term" value="F:ATP binding"/>
    <property type="evidence" value="ECO:0007669"/>
    <property type="project" value="UniProtKB-KW"/>
</dbReference>
<dbReference type="SUPFAM" id="SSF56112">
    <property type="entry name" value="Protein kinase-like (PK-like)"/>
    <property type="match status" value="1"/>
</dbReference>
<dbReference type="PROSITE" id="PS00108">
    <property type="entry name" value="PROTEIN_KINASE_ST"/>
    <property type="match status" value="1"/>
</dbReference>
<evidence type="ECO:0000256" key="1">
    <source>
        <dbReference type="ARBA" id="ARBA00022679"/>
    </source>
</evidence>
<dbReference type="PANTHER" id="PTHR43289">
    <property type="entry name" value="MITOGEN-ACTIVATED PROTEIN KINASE KINASE KINASE 20-RELATED"/>
    <property type="match status" value="1"/>
</dbReference>
<dbReference type="Proteomes" id="UP000186309">
    <property type="component" value="Chromosome"/>
</dbReference>
<feature type="domain" description="Protein kinase" evidence="7">
    <location>
        <begin position="149"/>
        <end position="408"/>
    </location>
</feature>
<feature type="transmembrane region" description="Helical" evidence="6">
    <location>
        <begin position="579"/>
        <end position="597"/>
    </location>
</feature>
<keyword evidence="6" id="KW-0812">Transmembrane</keyword>
<evidence type="ECO:0000256" key="2">
    <source>
        <dbReference type="ARBA" id="ARBA00022741"/>
    </source>
</evidence>